<dbReference type="GO" id="GO:0008168">
    <property type="term" value="F:methyltransferase activity"/>
    <property type="evidence" value="ECO:0007669"/>
    <property type="project" value="InterPro"/>
</dbReference>
<evidence type="ECO:0000256" key="4">
    <source>
        <dbReference type="ARBA" id="ARBA00023027"/>
    </source>
</evidence>
<proteinExistence type="predicted"/>
<evidence type="ECO:0000256" key="7">
    <source>
        <dbReference type="SAM" id="MobiDB-lite"/>
    </source>
</evidence>
<accession>A0A426FNY4</accession>
<dbReference type="Pfam" id="PF10414">
    <property type="entry name" value="CysG_dimeriser"/>
    <property type="match status" value="1"/>
</dbReference>
<evidence type="ECO:0000313" key="10">
    <source>
        <dbReference type="Proteomes" id="UP000270261"/>
    </source>
</evidence>
<dbReference type="SUPFAM" id="SSF53790">
    <property type="entry name" value="Tetrapyrrole methylase"/>
    <property type="match status" value="1"/>
</dbReference>
<reference evidence="9 10" key="1">
    <citation type="submission" date="2018-11" db="EMBL/GenBank/DDBJ databases">
        <title>Genome sequencing of Lautropia sp. KCOM 2505 (= ChDC F240).</title>
        <authorList>
            <person name="Kook J.-K."/>
            <person name="Park S.-N."/>
            <person name="Lim Y.K."/>
        </authorList>
    </citation>
    <scope>NUCLEOTIDE SEQUENCE [LARGE SCALE GENOMIC DNA]</scope>
    <source>
        <strain evidence="9 10">KCOM 2505</strain>
    </source>
</reference>
<dbReference type="GO" id="GO:0019354">
    <property type="term" value="P:siroheme biosynthetic process"/>
    <property type="evidence" value="ECO:0007669"/>
    <property type="project" value="UniProtKB-UniPathway"/>
</dbReference>
<feature type="region of interest" description="Disordered" evidence="7">
    <location>
        <begin position="253"/>
        <end position="272"/>
    </location>
</feature>
<dbReference type="InterPro" id="IPR036291">
    <property type="entry name" value="NAD(P)-bd_dom_sf"/>
</dbReference>
<keyword evidence="5" id="KW-0627">Porphyrin biosynthesis</keyword>
<dbReference type="Pfam" id="PF13241">
    <property type="entry name" value="NAD_binding_7"/>
    <property type="match status" value="1"/>
</dbReference>
<dbReference type="Proteomes" id="UP000270261">
    <property type="component" value="Unassembled WGS sequence"/>
</dbReference>
<dbReference type="InterPro" id="IPR035996">
    <property type="entry name" value="4pyrrol_Methylase_sf"/>
</dbReference>
<feature type="domain" description="Sirohaem synthase dimerisation" evidence="8">
    <location>
        <begin position="150"/>
        <end position="207"/>
    </location>
</feature>
<comment type="pathway">
    <text evidence="1">Porphyrin-containing compound metabolism; siroheme biosynthesis; sirohydrochlorin from precorrin-2: step 1/1.</text>
</comment>
<dbReference type="OrthoDB" id="9804789at2"/>
<evidence type="ECO:0000256" key="5">
    <source>
        <dbReference type="ARBA" id="ARBA00023244"/>
    </source>
</evidence>
<dbReference type="GO" id="GO:0004325">
    <property type="term" value="F:ferrochelatase activity"/>
    <property type="evidence" value="ECO:0007669"/>
    <property type="project" value="InterPro"/>
</dbReference>
<dbReference type="SUPFAM" id="SSF51735">
    <property type="entry name" value="NAD(P)-binding Rossmann-fold domains"/>
    <property type="match status" value="1"/>
</dbReference>
<dbReference type="Gene3D" id="3.40.1010.10">
    <property type="entry name" value="Cobalt-precorrin-4 Transmethylase, Domain 1"/>
    <property type="match status" value="1"/>
</dbReference>
<evidence type="ECO:0000259" key="8">
    <source>
        <dbReference type="Pfam" id="PF10414"/>
    </source>
</evidence>
<dbReference type="Gene3D" id="3.30.160.110">
    <property type="entry name" value="Siroheme synthase, domain 2"/>
    <property type="match status" value="1"/>
</dbReference>
<dbReference type="Gene3D" id="1.10.8.210">
    <property type="entry name" value="Sirohaem synthase, dimerisation domain"/>
    <property type="match status" value="1"/>
</dbReference>
<evidence type="ECO:0000256" key="6">
    <source>
        <dbReference type="ARBA" id="ARBA00047561"/>
    </source>
</evidence>
<keyword evidence="4" id="KW-0520">NAD</keyword>
<sequence>MSWFPFFADLNDKPVLLVGAGEVATRKAESLLAAGAQLRVVARTLAPAFERWLQEGRIAWLGRTFSPAHLDGVFLVTSATGDAAVDADVFAAASARQVFCNTVDSPEHCSFIVPAVVDRGPLQVAISSGATAPVLARYWRQKIEVMLPQHTGALATLAGQWRRQVQARLSGMRARRRFWEHIFSGPVNTLVAQGQLEAASQFLAAQLEASASTGTPVNKAETMTHTASMSPDIADPAISASGHDAPETFLTSRRPAEQRAAEQPPVTPAPIPALHTGDLVVVDAGSSDPGQLTLHALRALQAADLVVHDPALADGIRQQIRKDAEKLALPDGNGAGTAPAHPVLHRWSTPMDLAQPHTFGSLIPAPAGVPCATHAASHHAESAHAPHAAASALHTQRLVDEACWGKRVVWLRGGCHDARINHLATAHTPAQAAPRLVMLLQQAGVPWRHVPGVSAAPATPWRNTGESTAAMSTAVPAVHVPSVAKTQRPQRLAA</sequence>
<protein>
    <recommendedName>
        <fullName evidence="2">precorrin-2 dehydrogenase</fullName>
        <ecNumber evidence="2">1.3.1.76</ecNumber>
    </recommendedName>
</protein>
<dbReference type="InterPro" id="IPR037115">
    <property type="entry name" value="Sirohaem_synt_dimer_dom_sf"/>
</dbReference>
<comment type="catalytic activity">
    <reaction evidence="6">
        <text>precorrin-2 + NAD(+) = sirohydrochlorin + NADH + 2 H(+)</text>
        <dbReference type="Rhea" id="RHEA:15613"/>
        <dbReference type="ChEBI" id="CHEBI:15378"/>
        <dbReference type="ChEBI" id="CHEBI:57540"/>
        <dbReference type="ChEBI" id="CHEBI:57945"/>
        <dbReference type="ChEBI" id="CHEBI:58351"/>
        <dbReference type="ChEBI" id="CHEBI:58827"/>
        <dbReference type="EC" id="1.3.1.76"/>
    </reaction>
</comment>
<dbReference type="Gene3D" id="3.40.50.720">
    <property type="entry name" value="NAD(P)-binding Rossmann-like Domain"/>
    <property type="match status" value="1"/>
</dbReference>
<dbReference type="InterPro" id="IPR019478">
    <property type="entry name" value="Sirohaem_synthase_dimer_dom"/>
</dbReference>
<comment type="caution">
    <text evidence="9">The sequence shown here is derived from an EMBL/GenBank/DDBJ whole genome shotgun (WGS) entry which is preliminary data.</text>
</comment>
<dbReference type="InterPro" id="IPR014777">
    <property type="entry name" value="4pyrrole_Mease_sub1"/>
</dbReference>
<dbReference type="AlphaFoldDB" id="A0A426FNY4"/>
<evidence type="ECO:0000256" key="1">
    <source>
        <dbReference type="ARBA" id="ARBA00005010"/>
    </source>
</evidence>
<dbReference type="PANTHER" id="PTHR35330:SF1">
    <property type="entry name" value="SIROHEME BIOSYNTHESIS PROTEIN MET8"/>
    <property type="match status" value="1"/>
</dbReference>
<evidence type="ECO:0000313" key="9">
    <source>
        <dbReference type="EMBL" id="RRN44397.1"/>
    </source>
</evidence>
<keyword evidence="10" id="KW-1185">Reference proteome</keyword>
<gene>
    <name evidence="9" type="ORF">EHV23_13895</name>
</gene>
<dbReference type="GO" id="GO:0043115">
    <property type="term" value="F:precorrin-2 dehydrogenase activity"/>
    <property type="evidence" value="ECO:0007669"/>
    <property type="project" value="UniProtKB-EC"/>
</dbReference>
<dbReference type="EMBL" id="RRUE01000002">
    <property type="protein sequence ID" value="RRN44397.1"/>
    <property type="molecule type" value="Genomic_DNA"/>
</dbReference>
<dbReference type="NCBIfam" id="TIGR01470">
    <property type="entry name" value="cysG_Nterm"/>
    <property type="match status" value="1"/>
</dbReference>
<evidence type="ECO:0000256" key="2">
    <source>
        <dbReference type="ARBA" id="ARBA00012400"/>
    </source>
</evidence>
<dbReference type="PANTHER" id="PTHR35330">
    <property type="entry name" value="SIROHEME BIOSYNTHESIS PROTEIN MET8"/>
    <property type="match status" value="1"/>
</dbReference>
<name>A0A426FNY4_9BURK</name>
<keyword evidence="3" id="KW-0560">Oxidoreductase</keyword>
<dbReference type="SUPFAM" id="SSF75615">
    <property type="entry name" value="Siroheme synthase middle domains-like"/>
    <property type="match status" value="1"/>
</dbReference>
<dbReference type="RefSeq" id="WP_125096591.1">
    <property type="nucleotide sequence ID" value="NZ_RRUE01000002.1"/>
</dbReference>
<evidence type="ECO:0000256" key="3">
    <source>
        <dbReference type="ARBA" id="ARBA00023002"/>
    </source>
</evidence>
<organism evidence="9 10">
    <name type="scientific">Lautropia dentalis</name>
    <dbReference type="NCBI Taxonomy" id="2490857"/>
    <lineage>
        <taxon>Bacteria</taxon>
        <taxon>Pseudomonadati</taxon>
        <taxon>Pseudomonadota</taxon>
        <taxon>Betaproteobacteria</taxon>
        <taxon>Burkholderiales</taxon>
        <taxon>Burkholderiaceae</taxon>
        <taxon>Lautropia</taxon>
    </lineage>
</organism>
<dbReference type="InterPro" id="IPR028161">
    <property type="entry name" value="Met8-like"/>
</dbReference>
<dbReference type="InterPro" id="IPR006367">
    <property type="entry name" value="Sirohaem_synthase_N"/>
</dbReference>
<dbReference type="UniPathway" id="UPA00262">
    <property type="reaction ID" value="UER00222"/>
</dbReference>
<dbReference type="EC" id="1.3.1.76" evidence="2"/>